<accession>A0ABQ9GJY9</accession>
<evidence type="ECO:0000313" key="3">
    <source>
        <dbReference type="Proteomes" id="UP001159363"/>
    </source>
</evidence>
<organism evidence="2 3">
    <name type="scientific">Dryococelus australis</name>
    <dbReference type="NCBI Taxonomy" id="614101"/>
    <lineage>
        <taxon>Eukaryota</taxon>
        <taxon>Metazoa</taxon>
        <taxon>Ecdysozoa</taxon>
        <taxon>Arthropoda</taxon>
        <taxon>Hexapoda</taxon>
        <taxon>Insecta</taxon>
        <taxon>Pterygota</taxon>
        <taxon>Neoptera</taxon>
        <taxon>Polyneoptera</taxon>
        <taxon>Phasmatodea</taxon>
        <taxon>Verophasmatodea</taxon>
        <taxon>Anareolatae</taxon>
        <taxon>Phasmatidae</taxon>
        <taxon>Eurycanthinae</taxon>
        <taxon>Dryococelus</taxon>
    </lineage>
</organism>
<feature type="region of interest" description="Disordered" evidence="1">
    <location>
        <begin position="1094"/>
        <end position="1130"/>
    </location>
</feature>
<dbReference type="Proteomes" id="UP001159363">
    <property type="component" value="Chromosome 10"/>
</dbReference>
<proteinExistence type="predicted"/>
<evidence type="ECO:0000313" key="2">
    <source>
        <dbReference type="EMBL" id="KAJ8872322.1"/>
    </source>
</evidence>
<sequence length="1390" mass="153602">MCPVCSITRSSSALTLYPCAFTAFPPPPEQRSTLSDSRAATPCATRAGHAGIVRPLSGHRYISIAQHPPCRAAICKALSGDANFGKKRKTDGPSCTHVKDHRAANLNGRHLATFTKAGPDVAAYSGCQCVGMSARITGVWFHVVRRCFFHISTFFHSRHAANVTKSSACSRRDARGVGSPISLHCWAHSSLFYRSQLGSLNPFTSSNSNSPASSEVCRNFYGLVLTISKVPHIPSCAEIMRSVIQTILQISPVLQGILVSEEGCSEYFSPAITPVGLRASSKLLVTFIAAPAHRGTSHARAGETCCLLASVAGNALGAGAPGVFAYLDNNPSMASTRTVRRSKGARSRSFLPPFPAFSERLVVEPWCRELLCSRGLPSEMSAKFGIAATNLSPTFQIQLHHSIAKGSKKYDTLSEECESPHVDKEKLRRTFKFRSTVLAKINRFAASQKQSSDTHKTPYDRVKLRRERIINIKASERVNFRKVYTVIWSRNSPTNRKRQQPLHDVISVAADEKHGHCDARPTKLQLRQPDKSRLTPSALLPACLRCARVDPFPAENSTSCVHGCTSPTAAVPTYTGTPQCCHRRMDKVMRPMAKAEEYSTRMQVDHRQGYQKCSFDHEQHIYSQHRMLLLLVHNESIVSCGIPSVICAPLARLRLQQASRHFCTSVLLGCLYALHMGSVGITAYYREITHIPGDTGLSCCRQVSALACTCRGCSVWSCVSTDDVVFNLRPGPGFSKMEIVTGGCCWLAGFLGIFRLPCPLFPFSPHFTLIGSQDLVAKSRQNLWTQRPSWVRGFLRPSPPLIPLPANRHNTVSKSCRGVGFTNGEEKRGARCKPLCRWMSGRTCANREGLANVRRKEVFPLADVFSGIGRNVCLGEWKVGMGRCLGACSLHGFLPLSHLILVANSEFLGRRSWGLLDGVKSPVCCEVMSGTRNKVEWKEVAALVSPDRRMSKVMRPMTTLILHKAGEHTTCIQVELKQGFQKRSFDHEWPIPTRHEIRLRVVELGCGWQRCWVVAFLSCQNHRVQVSLRGLPGIGFPYFVLAKEPLAATEVYEVCHDTPAPCREHGGLAPLQEKRDSYALFAKAESKYRNGMRLEGASQKQSSDSHKTPHDRVKRCREPGSTCERNGRDTWGSASRRVVNNELPGQRGNGTRDIWVSTCGKPCCPPSAIRGRAACLVQSCVGASRECLRFFRWLREESGNGSGAWLVIECREKYVLTLIGEYAQLFCVLADLDVHKGRIRTAATPAPIYGPKSLPERGRGGQEVCFCVMRVRVLAHARAPPRGRWLVYRAHGAAVLRSTTVTCYTPTSHVKALYKPPAQLRASSARSCGFVARSHRSMYTTLSPRGQQAERVCSAAKCLAGRRDMWYCDGKYQLFFSPRCVILVPSPCFG</sequence>
<keyword evidence="3" id="KW-1185">Reference proteome</keyword>
<dbReference type="EMBL" id="JARBHB010000011">
    <property type="protein sequence ID" value="KAJ8872322.1"/>
    <property type="molecule type" value="Genomic_DNA"/>
</dbReference>
<comment type="caution">
    <text evidence="2">The sequence shown here is derived from an EMBL/GenBank/DDBJ whole genome shotgun (WGS) entry which is preliminary data.</text>
</comment>
<evidence type="ECO:0000256" key="1">
    <source>
        <dbReference type="SAM" id="MobiDB-lite"/>
    </source>
</evidence>
<reference evidence="2 3" key="1">
    <citation type="submission" date="2023-02" db="EMBL/GenBank/DDBJ databases">
        <title>LHISI_Scaffold_Assembly.</title>
        <authorList>
            <person name="Stuart O.P."/>
            <person name="Cleave R."/>
            <person name="Magrath M.J.L."/>
            <person name="Mikheyev A.S."/>
        </authorList>
    </citation>
    <scope>NUCLEOTIDE SEQUENCE [LARGE SCALE GENOMIC DNA]</scope>
    <source>
        <strain evidence="2">Daus_M_001</strain>
        <tissue evidence="2">Leg muscle</tissue>
    </source>
</reference>
<name>A0ABQ9GJY9_9NEOP</name>
<gene>
    <name evidence="2" type="ORF">PR048_025926</name>
</gene>
<protein>
    <submittedName>
        <fullName evidence="2">Uncharacterized protein</fullName>
    </submittedName>
</protein>